<dbReference type="AlphaFoldDB" id="A0A1G1YNA7"/>
<evidence type="ECO:0000313" key="3">
    <source>
        <dbReference type="Proteomes" id="UP000177250"/>
    </source>
</evidence>
<dbReference type="GO" id="GO:0016020">
    <property type="term" value="C:membrane"/>
    <property type="evidence" value="ECO:0007669"/>
    <property type="project" value="InterPro"/>
</dbReference>
<evidence type="ECO:0000313" key="2">
    <source>
        <dbReference type="EMBL" id="OGY53781.1"/>
    </source>
</evidence>
<evidence type="ECO:0000259" key="1">
    <source>
        <dbReference type="PROSITE" id="PS50990"/>
    </source>
</evidence>
<dbReference type="GO" id="GO:0008233">
    <property type="term" value="F:peptidase activity"/>
    <property type="evidence" value="ECO:0007669"/>
    <property type="project" value="InterPro"/>
</dbReference>
<dbReference type="Proteomes" id="UP000177250">
    <property type="component" value="Unassembled WGS sequence"/>
</dbReference>
<gene>
    <name evidence="2" type="ORF">A3B15_00555</name>
</gene>
<dbReference type="GO" id="GO:0005524">
    <property type="term" value="F:ATP binding"/>
    <property type="evidence" value="ECO:0007669"/>
    <property type="project" value="InterPro"/>
</dbReference>
<dbReference type="Gene3D" id="3.90.70.10">
    <property type="entry name" value="Cysteine proteinases"/>
    <property type="match status" value="1"/>
</dbReference>
<feature type="domain" description="Peptidase C39" evidence="1">
    <location>
        <begin position="9"/>
        <end position="147"/>
    </location>
</feature>
<dbReference type="STRING" id="1797545.A3B15_00555"/>
<dbReference type="PANTHER" id="PTHR37806">
    <property type="entry name" value="LMO0724 PROTEIN"/>
    <property type="match status" value="1"/>
</dbReference>
<comment type="caution">
    <text evidence="2">The sequence shown here is derived from an EMBL/GenBank/DDBJ whole genome shotgun (WGS) entry which is preliminary data.</text>
</comment>
<dbReference type="GO" id="GO:0006508">
    <property type="term" value="P:proteolysis"/>
    <property type="evidence" value="ECO:0007669"/>
    <property type="project" value="InterPro"/>
</dbReference>
<reference evidence="2 3" key="1">
    <citation type="journal article" date="2016" name="Nat. Commun.">
        <title>Thousands of microbial genomes shed light on interconnected biogeochemical processes in an aquifer system.</title>
        <authorList>
            <person name="Anantharaman K."/>
            <person name="Brown C.T."/>
            <person name="Hug L.A."/>
            <person name="Sharon I."/>
            <person name="Castelle C.J."/>
            <person name="Probst A.J."/>
            <person name="Thomas B.C."/>
            <person name="Singh A."/>
            <person name="Wilkins M.J."/>
            <person name="Karaoz U."/>
            <person name="Brodie E.L."/>
            <person name="Williams K.H."/>
            <person name="Hubbard S.S."/>
            <person name="Banfield J.F."/>
        </authorList>
    </citation>
    <scope>NUCLEOTIDE SEQUENCE [LARGE SCALE GENOMIC DNA]</scope>
</reference>
<protein>
    <recommendedName>
        <fullName evidence="1">Peptidase C39 domain-containing protein</fullName>
    </recommendedName>
</protein>
<dbReference type="PANTHER" id="PTHR37806:SF1">
    <property type="entry name" value="PEPTIDASE C39-LIKE DOMAIN-CONTAINING PROTEIN"/>
    <property type="match status" value="1"/>
</dbReference>
<dbReference type="PROSITE" id="PS50990">
    <property type="entry name" value="PEPTIDASE_C39"/>
    <property type="match status" value="1"/>
</dbReference>
<dbReference type="Pfam" id="PF03412">
    <property type="entry name" value="Peptidase_C39"/>
    <property type="match status" value="1"/>
</dbReference>
<name>A0A1G1YNA7_9BACT</name>
<dbReference type="EMBL" id="MHIO01000020">
    <property type="protein sequence ID" value="OGY53781.1"/>
    <property type="molecule type" value="Genomic_DNA"/>
</dbReference>
<dbReference type="InterPro" id="IPR005074">
    <property type="entry name" value="Peptidase_C39"/>
</dbReference>
<organism evidence="2 3">
    <name type="scientific">Candidatus Buchananbacteria bacterium RIFCSPLOWO2_01_FULL_45_31</name>
    <dbReference type="NCBI Taxonomy" id="1797545"/>
    <lineage>
        <taxon>Bacteria</taxon>
        <taxon>Candidatus Buchananiibacteriota</taxon>
    </lineage>
</organism>
<proteinExistence type="predicted"/>
<accession>A0A1G1YNA7</accession>
<sequence length="185" mass="21363">MLSLKSYRQTRGYLCGPVSLRIVLQYYGVDVAEKMLAKVCGSSKTLGTSAQGIKKGAARFGFKVKIKDNSSFKDIEQWLKKKTPVIVNWFTRGRRDYSDSDIAEGHYSVVAGLDDKYIYLQDPELGKIRKMSRENFKQVWFDWRGLYIKPQALAIRRMIVVYKDIKAIKPRRTSLRGKQKNKKAK</sequence>